<protein>
    <submittedName>
        <fullName evidence="1">Uncharacterized protein</fullName>
    </submittedName>
</protein>
<comment type="caution">
    <text evidence="1">The sequence shown here is derived from an EMBL/GenBank/DDBJ whole genome shotgun (WGS) entry which is preliminary data.</text>
</comment>
<sequence length="50" mass="5255">MLLTLERRVLSGGQQRAIANARAAVLEAQERAAVRAAAHESLTRLGAGAE</sequence>
<dbReference type="EMBL" id="BAAAQN010000038">
    <property type="protein sequence ID" value="GAA2045342.1"/>
    <property type="molecule type" value="Genomic_DNA"/>
</dbReference>
<organism evidence="1 2">
    <name type="scientific">Catenulispora yoronensis</name>
    <dbReference type="NCBI Taxonomy" id="450799"/>
    <lineage>
        <taxon>Bacteria</taxon>
        <taxon>Bacillati</taxon>
        <taxon>Actinomycetota</taxon>
        <taxon>Actinomycetes</taxon>
        <taxon>Catenulisporales</taxon>
        <taxon>Catenulisporaceae</taxon>
        <taxon>Catenulispora</taxon>
    </lineage>
</organism>
<evidence type="ECO:0000313" key="2">
    <source>
        <dbReference type="Proteomes" id="UP001500751"/>
    </source>
</evidence>
<name>A0ABP5GJ83_9ACTN</name>
<accession>A0ABP5GJ83</accession>
<gene>
    <name evidence="1" type="ORF">GCM10009839_56650</name>
</gene>
<dbReference type="RefSeq" id="WP_344668708.1">
    <property type="nucleotide sequence ID" value="NZ_BAAAQN010000038.1"/>
</dbReference>
<proteinExistence type="predicted"/>
<keyword evidence="2" id="KW-1185">Reference proteome</keyword>
<reference evidence="2" key="1">
    <citation type="journal article" date="2019" name="Int. J. Syst. Evol. Microbiol.">
        <title>The Global Catalogue of Microorganisms (GCM) 10K type strain sequencing project: providing services to taxonomists for standard genome sequencing and annotation.</title>
        <authorList>
            <consortium name="The Broad Institute Genomics Platform"/>
            <consortium name="The Broad Institute Genome Sequencing Center for Infectious Disease"/>
            <person name="Wu L."/>
            <person name="Ma J."/>
        </authorList>
    </citation>
    <scope>NUCLEOTIDE SEQUENCE [LARGE SCALE GENOMIC DNA]</scope>
    <source>
        <strain evidence="2">JCM 16014</strain>
    </source>
</reference>
<evidence type="ECO:0000313" key="1">
    <source>
        <dbReference type="EMBL" id="GAA2045342.1"/>
    </source>
</evidence>
<dbReference type="Proteomes" id="UP001500751">
    <property type="component" value="Unassembled WGS sequence"/>
</dbReference>